<dbReference type="InterPro" id="IPR052074">
    <property type="entry name" value="NonRcpt_TyrProt_Phosphatase"/>
</dbReference>
<organism evidence="3 4">
    <name type="scientific">Scophthalmus maximus</name>
    <name type="common">Turbot</name>
    <name type="synonym">Psetta maxima</name>
    <dbReference type="NCBI Taxonomy" id="52904"/>
    <lineage>
        <taxon>Eukaryota</taxon>
        <taxon>Metazoa</taxon>
        <taxon>Chordata</taxon>
        <taxon>Craniata</taxon>
        <taxon>Vertebrata</taxon>
        <taxon>Euteleostomi</taxon>
        <taxon>Actinopterygii</taxon>
        <taxon>Neopterygii</taxon>
        <taxon>Teleostei</taxon>
        <taxon>Neoteleostei</taxon>
        <taxon>Acanthomorphata</taxon>
        <taxon>Carangaria</taxon>
        <taxon>Pleuronectiformes</taxon>
        <taxon>Pleuronectoidei</taxon>
        <taxon>Scophthalmidae</taxon>
        <taxon>Scophthalmus</taxon>
    </lineage>
</organism>
<dbReference type="PANTHER" id="PTHR46900:SF4">
    <property type="entry name" value="FERM AND PDZ DOMAIN CONTAINING 2"/>
    <property type="match status" value="1"/>
</dbReference>
<evidence type="ECO:0000259" key="2">
    <source>
        <dbReference type="PROSITE" id="PS51377"/>
    </source>
</evidence>
<evidence type="ECO:0000256" key="1">
    <source>
        <dbReference type="ARBA" id="ARBA00022737"/>
    </source>
</evidence>
<dbReference type="Gene3D" id="1.10.510.10">
    <property type="entry name" value="Transferase(Phosphotransferase) domain 1"/>
    <property type="match status" value="1"/>
</dbReference>
<dbReference type="InterPro" id="IPR011019">
    <property type="entry name" value="KIND_dom"/>
</dbReference>
<dbReference type="GeneTree" id="ENSGT00940000155133"/>
<protein>
    <recommendedName>
        <fullName evidence="2">KIND domain-containing protein</fullName>
    </recommendedName>
</protein>
<reference evidence="3" key="1">
    <citation type="submission" date="2023-05" db="EMBL/GenBank/DDBJ databases">
        <title>High-quality long-read genome of Scophthalmus maximus.</title>
        <authorList>
            <person name="Lien S."/>
            <person name="Martinez P."/>
        </authorList>
    </citation>
    <scope>NUCLEOTIDE SEQUENCE [LARGE SCALE GENOMIC DNA]</scope>
</reference>
<dbReference type="PANTHER" id="PTHR46900">
    <property type="entry name" value="TYROSINE-PROTEIN PHOSPHATASE NON-RECEPTOR TYPE 13"/>
    <property type="match status" value="1"/>
</dbReference>
<evidence type="ECO:0000313" key="3">
    <source>
        <dbReference type="Ensembl" id="ENSSMAP00000009463.2"/>
    </source>
</evidence>
<dbReference type="SMART" id="SM00750">
    <property type="entry name" value="KIND"/>
    <property type="match status" value="1"/>
</dbReference>
<evidence type="ECO:0000313" key="4">
    <source>
        <dbReference type="Proteomes" id="UP000694558"/>
    </source>
</evidence>
<feature type="domain" description="KIND" evidence="2">
    <location>
        <begin position="1"/>
        <end position="139"/>
    </location>
</feature>
<dbReference type="PROSITE" id="PS51377">
    <property type="entry name" value="KIND"/>
    <property type="match status" value="1"/>
</dbReference>
<reference evidence="3" key="2">
    <citation type="submission" date="2025-08" db="UniProtKB">
        <authorList>
            <consortium name="Ensembl"/>
        </authorList>
    </citation>
    <scope>IDENTIFICATION</scope>
</reference>
<dbReference type="Ensembl" id="ENSSMAT00000009576.2">
    <property type="protein sequence ID" value="ENSSMAP00000009463.2"/>
    <property type="gene ID" value="ENSSMAG00000005766.2"/>
</dbReference>
<proteinExistence type="predicted"/>
<accession>A0A8D2ZY49</accession>
<keyword evidence="1" id="KW-0677">Repeat</keyword>
<dbReference type="AlphaFoldDB" id="A0A8D2ZY49"/>
<dbReference type="Proteomes" id="UP000694558">
    <property type="component" value="Chromosome 18"/>
</dbReference>
<name>A0A8D2ZY49_SCOMX</name>
<sequence length="218" mass="24342">MCSVLSPGSVLLSANGSLAFKSCAPYEDVASFTAPEAQQSHAASTRTPAEKMVVYSLGMTLYWCVDYHLPHNRPVQLSARLEGLLLSMCEDMVVRRSDLLTVLEACELHHKAAMLPPAERLIRQLVEDVYTDSVDHVSMAANGSQLTDRSQMVRDRLHSKKWIPVFYRPGAIILIFFSNTYTNCILSSNFVSWMMSLIPLSCLYTKYEATTQQLVSLA</sequence>